<proteinExistence type="predicted"/>
<keyword evidence="2" id="KW-1185">Reference proteome</keyword>
<protein>
    <submittedName>
        <fullName evidence="1">Uncharacterized protein</fullName>
    </submittedName>
</protein>
<dbReference type="EMBL" id="CP003219">
    <property type="protein sequence ID" value="AEW92380.1"/>
    <property type="molecule type" value="Genomic_DNA"/>
</dbReference>
<dbReference type="Proteomes" id="UP000007842">
    <property type="component" value="Chromosome"/>
</dbReference>
<gene>
    <name evidence="1" type="ordered locus">SCATT_00090</name>
</gene>
<sequence length="44" mass="4629">MSRPTGSISLVTTENVPAATAATADQFFAVDPPVHESVFNMYSA</sequence>
<name>G8WVT5_STREN</name>
<dbReference type="STRING" id="1003195.SCATT_00090"/>
<dbReference type="AlphaFoldDB" id="G8WVT5"/>
<reference evidence="2" key="1">
    <citation type="submission" date="2011-12" db="EMBL/GenBank/DDBJ databases">
        <title>Complete genome sequence of Streptomyces cattleya strain DSM 46488.</title>
        <authorList>
            <person name="Ou H.-Y."/>
            <person name="Li P."/>
            <person name="Zhao C."/>
            <person name="O'Hagan D."/>
            <person name="Deng Z."/>
        </authorList>
    </citation>
    <scope>NUCLEOTIDE SEQUENCE [LARGE SCALE GENOMIC DNA]</scope>
    <source>
        <strain evidence="2">ATCC 35852 / DSM 46488 / JCM 4925 / NBRC 14057 / NRRL 8057</strain>
    </source>
</reference>
<accession>G8WVT5</accession>
<evidence type="ECO:0000313" key="1">
    <source>
        <dbReference type="EMBL" id="AEW92380.1"/>
    </source>
</evidence>
<dbReference type="KEGG" id="scy:SCATT_00090"/>
<evidence type="ECO:0000313" key="2">
    <source>
        <dbReference type="Proteomes" id="UP000007842"/>
    </source>
</evidence>
<organism evidence="1 2">
    <name type="scientific">Streptantibioticus cattleyicolor (strain ATCC 35852 / DSM 46488 / JCM 4925 / NBRC 14057 / NRRL 8057)</name>
    <name type="common">Streptomyces cattleya</name>
    <dbReference type="NCBI Taxonomy" id="1003195"/>
    <lineage>
        <taxon>Bacteria</taxon>
        <taxon>Bacillati</taxon>
        <taxon>Actinomycetota</taxon>
        <taxon>Actinomycetes</taxon>
        <taxon>Kitasatosporales</taxon>
        <taxon>Streptomycetaceae</taxon>
        <taxon>Streptantibioticus</taxon>
    </lineage>
</organism>
<dbReference type="HOGENOM" id="CLU_3222475_0_0_11"/>